<comment type="subcellular location">
    <subcellularLocation>
        <location evidence="1">Periplasm</location>
    </subcellularLocation>
</comment>
<protein>
    <recommendedName>
        <fullName evidence="7">C4-dicarboxylate ABC transporter substrate-binding protein</fullName>
    </recommendedName>
</protein>
<evidence type="ECO:0008006" key="7">
    <source>
        <dbReference type="Google" id="ProtNLM"/>
    </source>
</evidence>
<dbReference type="RefSeq" id="WP_028288696.1">
    <property type="nucleotide sequence ID" value="NZ_BMLF01000008.1"/>
</dbReference>
<evidence type="ECO:0000313" key="5">
    <source>
        <dbReference type="EMBL" id="GGM16628.1"/>
    </source>
</evidence>
<accession>A0A917WN53</accession>
<dbReference type="Gene3D" id="3.40.190.170">
    <property type="entry name" value="Bacterial extracellular solute-binding protein, family 7"/>
    <property type="match status" value="1"/>
</dbReference>
<dbReference type="InterPro" id="IPR038404">
    <property type="entry name" value="TRAP_DctP_sf"/>
</dbReference>
<reference evidence="5" key="1">
    <citation type="journal article" date="2014" name="Int. J. Syst. Evol. Microbiol.">
        <title>Complete genome sequence of Corynebacterium casei LMG S-19264T (=DSM 44701T), isolated from a smear-ripened cheese.</title>
        <authorList>
            <consortium name="US DOE Joint Genome Institute (JGI-PGF)"/>
            <person name="Walter F."/>
            <person name="Albersmeier A."/>
            <person name="Kalinowski J."/>
            <person name="Ruckert C."/>
        </authorList>
    </citation>
    <scope>NUCLEOTIDE SEQUENCE</scope>
    <source>
        <strain evidence="5">CGMCC 1.6293</strain>
    </source>
</reference>
<dbReference type="CDD" id="cd13666">
    <property type="entry name" value="PBP2_TRAP_DctP_like_1"/>
    <property type="match status" value="1"/>
</dbReference>
<evidence type="ECO:0000256" key="3">
    <source>
        <dbReference type="ARBA" id="ARBA00022764"/>
    </source>
</evidence>
<dbReference type="NCBIfam" id="NF037995">
    <property type="entry name" value="TRAP_S1"/>
    <property type="match status" value="1"/>
</dbReference>
<name>A0A917WN53_9RHOB</name>
<dbReference type="InterPro" id="IPR018389">
    <property type="entry name" value="DctP_fam"/>
</dbReference>
<gene>
    <name evidence="5" type="ORF">GCM10011534_43180</name>
</gene>
<evidence type="ECO:0000256" key="2">
    <source>
        <dbReference type="ARBA" id="ARBA00022729"/>
    </source>
</evidence>
<feature type="chain" id="PRO_5037471512" description="C4-dicarboxylate ABC transporter substrate-binding protein" evidence="4">
    <location>
        <begin position="25"/>
        <end position="370"/>
    </location>
</feature>
<dbReference type="GO" id="GO:0042597">
    <property type="term" value="C:periplasmic space"/>
    <property type="evidence" value="ECO:0007669"/>
    <property type="project" value="UniProtKB-SubCell"/>
</dbReference>
<dbReference type="GO" id="GO:0055085">
    <property type="term" value="P:transmembrane transport"/>
    <property type="evidence" value="ECO:0007669"/>
    <property type="project" value="InterPro"/>
</dbReference>
<evidence type="ECO:0000313" key="6">
    <source>
        <dbReference type="Proteomes" id="UP000649829"/>
    </source>
</evidence>
<dbReference type="PANTHER" id="PTHR33376">
    <property type="match status" value="1"/>
</dbReference>
<evidence type="ECO:0000256" key="4">
    <source>
        <dbReference type="SAM" id="SignalP"/>
    </source>
</evidence>
<dbReference type="EMBL" id="BMLF01000008">
    <property type="protein sequence ID" value="GGM16628.1"/>
    <property type="molecule type" value="Genomic_DNA"/>
</dbReference>
<keyword evidence="2 4" id="KW-0732">Signal</keyword>
<keyword evidence="6" id="KW-1185">Reference proteome</keyword>
<dbReference type="PANTHER" id="PTHR33376:SF15">
    <property type="entry name" value="BLL6794 PROTEIN"/>
    <property type="match status" value="1"/>
</dbReference>
<sequence>MKNLKTYASVLTLAVASIGTAAQATDLIYGSYLSPEHGNNKFGMERFMEEAKTVSEGSLSFQFIPGGALVGAKTTLEGIRDGIVDGGIVVSLYHASDLPYNSVITNLTAFGGDAAVVAGATNETTLLNCPQCMEEWANWNVKHLGAYSTSMYKLLCAKEVTSIEDIKGWRIRAAGATGRWINHLGATPVNIPATDTYEALQRGQVECTVGSLSWLKTFSLGDVAKYVYDLPSGAYFGGSIANINTNRWDSLSDIEKKAIIAAAPKAVSGATVMGYIGDDVEYAETGAAADGITINTPSEEEMAMVDEYRKTEADLIIKMAQDAGIEGAEEIVNAFLANLEKWEGIIAEIGHDPAKYEEALQREIYSKLDM</sequence>
<evidence type="ECO:0000256" key="1">
    <source>
        <dbReference type="ARBA" id="ARBA00004418"/>
    </source>
</evidence>
<dbReference type="AlphaFoldDB" id="A0A917WN53"/>
<feature type="signal peptide" evidence="4">
    <location>
        <begin position="1"/>
        <end position="24"/>
    </location>
</feature>
<proteinExistence type="predicted"/>
<comment type="caution">
    <text evidence="5">The sequence shown here is derived from an EMBL/GenBank/DDBJ whole genome shotgun (WGS) entry which is preliminary data.</text>
</comment>
<keyword evidence="3" id="KW-0574">Periplasm</keyword>
<organism evidence="5 6">
    <name type="scientific">Pseudooceanicola nanhaiensis</name>
    <dbReference type="NCBI Taxonomy" id="375761"/>
    <lineage>
        <taxon>Bacteria</taxon>
        <taxon>Pseudomonadati</taxon>
        <taxon>Pseudomonadota</taxon>
        <taxon>Alphaproteobacteria</taxon>
        <taxon>Rhodobacterales</taxon>
        <taxon>Paracoccaceae</taxon>
        <taxon>Pseudooceanicola</taxon>
    </lineage>
</organism>
<dbReference type="Pfam" id="PF03480">
    <property type="entry name" value="DctP"/>
    <property type="match status" value="1"/>
</dbReference>
<reference evidence="5" key="2">
    <citation type="submission" date="2020-09" db="EMBL/GenBank/DDBJ databases">
        <authorList>
            <person name="Sun Q."/>
            <person name="Zhou Y."/>
        </authorList>
    </citation>
    <scope>NUCLEOTIDE SEQUENCE</scope>
    <source>
        <strain evidence="5">CGMCC 1.6293</strain>
    </source>
</reference>
<dbReference type="Proteomes" id="UP000649829">
    <property type="component" value="Unassembled WGS sequence"/>
</dbReference>